<comment type="caution">
    <text evidence="2">The sequence shown here is derived from an EMBL/GenBank/DDBJ whole genome shotgun (WGS) entry which is preliminary data.</text>
</comment>
<protein>
    <submittedName>
        <fullName evidence="2">Uncharacterized protein</fullName>
    </submittedName>
</protein>
<keyword evidence="1" id="KW-1133">Transmembrane helix</keyword>
<sequence length="109" mass="12402">MTNPMTNPPHWYFPFILLLPYLWIPLNQGLVFLPPPPPIPQQIEASEEIDQQETELDIGNHFALDLASAINSSHMEEIHNHNDQQADWNTANHFAVTLASAINSSYLQE</sequence>
<dbReference type="Proteomes" id="UP001498398">
    <property type="component" value="Unassembled WGS sequence"/>
</dbReference>
<name>A0ABR1IKD7_9AGAR</name>
<reference evidence="2 3" key="1">
    <citation type="submission" date="2024-01" db="EMBL/GenBank/DDBJ databases">
        <title>A draft genome for the cacao thread blight pathogen Marasmiellus scandens.</title>
        <authorList>
            <person name="Baruah I.K."/>
            <person name="Leung J."/>
            <person name="Bukari Y."/>
            <person name="Amoako-Attah I."/>
            <person name="Meinhardt L.W."/>
            <person name="Bailey B.A."/>
            <person name="Cohen S.P."/>
        </authorList>
    </citation>
    <scope>NUCLEOTIDE SEQUENCE [LARGE SCALE GENOMIC DNA]</scope>
    <source>
        <strain evidence="2 3">GH-19</strain>
    </source>
</reference>
<keyword evidence="1" id="KW-0812">Transmembrane</keyword>
<organism evidence="2 3">
    <name type="scientific">Marasmiellus scandens</name>
    <dbReference type="NCBI Taxonomy" id="2682957"/>
    <lineage>
        <taxon>Eukaryota</taxon>
        <taxon>Fungi</taxon>
        <taxon>Dikarya</taxon>
        <taxon>Basidiomycota</taxon>
        <taxon>Agaricomycotina</taxon>
        <taxon>Agaricomycetes</taxon>
        <taxon>Agaricomycetidae</taxon>
        <taxon>Agaricales</taxon>
        <taxon>Marasmiineae</taxon>
        <taxon>Omphalotaceae</taxon>
        <taxon>Marasmiellus</taxon>
    </lineage>
</organism>
<feature type="transmembrane region" description="Helical" evidence="1">
    <location>
        <begin position="12"/>
        <end position="33"/>
    </location>
</feature>
<keyword evidence="1" id="KW-0472">Membrane</keyword>
<accession>A0ABR1IKD7</accession>
<proteinExistence type="predicted"/>
<dbReference type="EMBL" id="JBANRG010000145">
    <property type="protein sequence ID" value="KAK7433668.1"/>
    <property type="molecule type" value="Genomic_DNA"/>
</dbReference>
<evidence type="ECO:0000256" key="1">
    <source>
        <dbReference type="SAM" id="Phobius"/>
    </source>
</evidence>
<keyword evidence="3" id="KW-1185">Reference proteome</keyword>
<evidence type="ECO:0000313" key="2">
    <source>
        <dbReference type="EMBL" id="KAK7433668.1"/>
    </source>
</evidence>
<evidence type="ECO:0000313" key="3">
    <source>
        <dbReference type="Proteomes" id="UP001498398"/>
    </source>
</evidence>
<gene>
    <name evidence="2" type="ORF">VKT23_020643</name>
</gene>